<keyword evidence="3" id="KW-0813">Transport</keyword>
<keyword evidence="7 8" id="KW-0472">Membrane</keyword>
<evidence type="ECO:0000313" key="10">
    <source>
        <dbReference type="EMBL" id="TPE48074.1"/>
    </source>
</evidence>
<organism evidence="10 11">
    <name type="scientific">Amaricoccus solimangrovi</name>
    <dbReference type="NCBI Taxonomy" id="2589815"/>
    <lineage>
        <taxon>Bacteria</taxon>
        <taxon>Pseudomonadati</taxon>
        <taxon>Pseudomonadota</taxon>
        <taxon>Alphaproteobacteria</taxon>
        <taxon>Rhodobacterales</taxon>
        <taxon>Paracoccaceae</taxon>
        <taxon>Amaricoccus</taxon>
    </lineage>
</organism>
<comment type="similarity">
    <text evidence="2">Belongs to the binding-protein-dependent transport system permease family. CysTW subfamily.</text>
</comment>
<dbReference type="GO" id="GO:0005886">
    <property type="term" value="C:plasma membrane"/>
    <property type="evidence" value="ECO:0007669"/>
    <property type="project" value="UniProtKB-SubCell"/>
</dbReference>
<dbReference type="InterPro" id="IPR000515">
    <property type="entry name" value="MetI-like"/>
</dbReference>
<feature type="domain" description="ABC transmembrane type-1" evidence="9">
    <location>
        <begin position="57"/>
        <end position="263"/>
    </location>
</feature>
<evidence type="ECO:0000259" key="9">
    <source>
        <dbReference type="PROSITE" id="PS50928"/>
    </source>
</evidence>
<feature type="transmembrane region" description="Helical" evidence="8">
    <location>
        <begin position="186"/>
        <end position="208"/>
    </location>
</feature>
<dbReference type="EMBL" id="VFRP01000025">
    <property type="protein sequence ID" value="TPE48074.1"/>
    <property type="molecule type" value="Genomic_DNA"/>
</dbReference>
<dbReference type="InterPro" id="IPR035906">
    <property type="entry name" value="MetI-like_sf"/>
</dbReference>
<dbReference type="PANTHER" id="PTHR42929:SF5">
    <property type="entry name" value="ABC TRANSPORTER PERMEASE PROTEIN"/>
    <property type="match status" value="1"/>
</dbReference>
<sequence length="276" mass="30156">MIRKDTLLAWPMIAFMVLFFLAPLLLLLGISLRGAEGGWGIGNFVAFLDDPFERGVLVRTLLLGAKVTGLVSLLALPLVMLYWHAGPRLRGVILVCALLPMLTANVVRTFAWVVILGRNGPISQTMLALGLVDRPFSLLYTEMGLIMALAQIELPLLLLPVFSVLNRADRATLDAAEVLGAGRWRAWFSAIFPQIIPAVLAGWVLVFASATTSYVTQSVIGGARLIYLPRFVYREVGVLFQWPSAAAISILLLISTGIIMLGLTMLARHERLRAHG</sequence>
<evidence type="ECO:0000256" key="8">
    <source>
        <dbReference type="SAM" id="Phobius"/>
    </source>
</evidence>
<dbReference type="OrthoDB" id="9807047at2"/>
<feature type="transmembrane region" description="Helical" evidence="8">
    <location>
        <begin position="92"/>
        <end position="117"/>
    </location>
</feature>
<proteinExistence type="inferred from homology"/>
<dbReference type="PROSITE" id="PS50928">
    <property type="entry name" value="ABC_TM1"/>
    <property type="match status" value="1"/>
</dbReference>
<feature type="transmembrane region" description="Helical" evidence="8">
    <location>
        <begin position="137"/>
        <end position="165"/>
    </location>
</feature>
<dbReference type="SUPFAM" id="SSF161098">
    <property type="entry name" value="MetI-like"/>
    <property type="match status" value="1"/>
</dbReference>
<accession>A0A501WIW9</accession>
<evidence type="ECO:0000256" key="6">
    <source>
        <dbReference type="ARBA" id="ARBA00022989"/>
    </source>
</evidence>
<dbReference type="CDD" id="cd06261">
    <property type="entry name" value="TM_PBP2"/>
    <property type="match status" value="1"/>
</dbReference>
<keyword evidence="4" id="KW-1003">Cell membrane</keyword>
<comment type="subcellular location">
    <subcellularLocation>
        <location evidence="1">Cell membrane</location>
        <topology evidence="1">Multi-pass membrane protein</topology>
    </subcellularLocation>
</comment>
<dbReference type="AlphaFoldDB" id="A0A501WIW9"/>
<feature type="transmembrane region" description="Helical" evidence="8">
    <location>
        <begin position="61"/>
        <end position="83"/>
    </location>
</feature>
<keyword evidence="11" id="KW-1185">Reference proteome</keyword>
<evidence type="ECO:0000313" key="11">
    <source>
        <dbReference type="Proteomes" id="UP000319255"/>
    </source>
</evidence>
<keyword evidence="5 8" id="KW-0812">Transmembrane</keyword>
<dbReference type="Proteomes" id="UP000319255">
    <property type="component" value="Unassembled WGS sequence"/>
</dbReference>
<feature type="transmembrane region" description="Helical" evidence="8">
    <location>
        <begin position="245"/>
        <end position="267"/>
    </location>
</feature>
<evidence type="ECO:0000256" key="3">
    <source>
        <dbReference type="ARBA" id="ARBA00022448"/>
    </source>
</evidence>
<reference evidence="10 11" key="1">
    <citation type="submission" date="2019-06" db="EMBL/GenBank/DDBJ databases">
        <title>A novel bacterium of genus Amaricoccus, isolated from marine sediment.</title>
        <authorList>
            <person name="Huang H."/>
            <person name="Mo K."/>
            <person name="Hu Y."/>
        </authorList>
    </citation>
    <scope>NUCLEOTIDE SEQUENCE [LARGE SCALE GENOMIC DNA]</scope>
    <source>
        <strain evidence="10 11">HB172011</strain>
    </source>
</reference>
<name>A0A501WIW9_9RHOB</name>
<evidence type="ECO:0000256" key="5">
    <source>
        <dbReference type="ARBA" id="ARBA00022692"/>
    </source>
</evidence>
<protein>
    <submittedName>
        <fullName evidence="10">ABC transporter permease</fullName>
    </submittedName>
</protein>
<evidence type="ECO:0000256" key="7">
    <source>
        <dbReference type="ARBA" id="ARBA00023136"/>
    </source>
</evidence>
<dbReference type="Gene3D" id="1.10.3720.10">
    <property type="entry name" value="MetI-like"/>
    <property type="match status" value="1"/>
</dbReference>
<dbReference type="RefSeq" id="WP_140455680.1">
    <property type="nucleotide sequence ID" value="NZ_VFRP01000025.1"/>
</dbReference>
<evidence type="ECO:0000256" key="2">
    <source>
        <dbReference type="ARBA" id="ARBA00007069"/>
    </source>
</evidence>
<dbReference type="GO" id="GO:0055085">
    <property type="term" value="P:transmembrane transport"/>
    <property type="evidence" value="ECO:0007669"/>
    <property type="project" value="InterPro"/>
</dbReference>
<gene>
    <name evidence="10" type="ORF">FJM51_18830</name>
</gene>
<evidence type="ECO:0000256" key="4">
    <source>
        <dbReference type="ARBA" id="ARBA00022475"/>
    </source>
</evidence>
<keyword evidence="6 8" id="KW-1133">Transmembrane helix</keyword>
<evidence type="ECO:0000256" key="1">
    <source>
        <dbReference type="ARBA" id="ARBA00004651"/>
    </source>
</evidence>
<comment type="caution">
    <text evidence="10">The sequence shown here is derived from an EMBL/GenBank/DDBJ whole genome shotgun (WGS) entry which is preliminary data.</text>
</comment>
<dbReference type="PANTHER" id="PTHR42929">
    <property type="entry name" value="INNER MEMBRANE ABC TRANSPORTER PERMEASE PROTEIN YDCU-RELATED-RELATED"/>
    <property type="match status" value="1"/>
</dbReference>